<feature type="compositionally biased region" description="Acidic residues" evidence="1">
    <location>
        <begin position="141"/>
        <end position="162"/>
    </location>
</feature>
<reference evidence="3" key="1">
    <citation type="submission" date="2025-08" db="UniProtKB">
        <authorList>
            <consortium name="RefSeq"/>
        </authorList>
    </citation>
    <scope>IDENTIFICATION</scope>
    <source>
        <tissue evidence="3">Testes</tissue>
    </source>
</reference>
<feature type="region of interest" description="Disordered" evidence="1">
    <location>
        <begin position="17"/>
        <end position="345"/>
    </location>
</feature>
<dbReference type="GeneID" id="102800641"/>
<protein>
    <submittedName>
        <fullName evidence="3">Peptidyl-prolyl cis-trans isomerase G-like</fullName>
    </submittedName>
</protein>
<evidence type="ECO:0000313" key="3">
    <source>
        <dbReference type="RefSeq" id="XP_006822066.1"/>
    </source>
</evidence>
<dbReference type="Proteomes" id="UP000694865">
    <property type="component" value="Unplaced"/>
</dbReference>
<feature type="compositionally biased region" description="Basic and acidic residues" evidence="1">
    <location>
        <begin position="301"/>
        <end position="345"/>
    </location>
</feature>
<organism evidence="2 3">
    <name type="scientific">Saccoglossus kowalevskii</name>
    <name type="common">Acorn worm</name>
    <dbReference type="NCBI Taxonomy" id="10224"/>
    <lineage>
        <taxon>Eukaryota</taxon>
        <taxon>Metazoa</taxon>
        <taxon>Hemichordata</taxon>
        <taxon>Enteropneusta</taxon>
        <taxon>Harrimaniidae</taxon>
        <taxon>Saccoglossus</taxon>
    </lineage>
</organism>
<gene>
    <name evidence="3" type="primary">LOC102800641</name>
</gene>
<keyword evidence="2" id="KW-1185">Reference proteome</keyword>
<dbReference type="RefSeq" id="XP_006822066.1">
    <property type="nucleotide sequence ID" value="XM_006822003.1"/>
</dbReference>
<sequence length="471" mass="54235">MAADVSEMLRDFALKKMQELEKEREHRSPKNNESVKTKENKAKSKDSALKDRKENNNTFGTENPHKKKSADKKQVKEVKIETKPEVESYSQSSLKNIEKVEHKQDETHNIGDGKKSGQAVASDGKIKINIATKELKLPSTTEDEGNSESESSGDGDDVEDSDNGSADNGKPWRNVPEEGEIVDSDGKDSSAAKEKAQENSTDKGKDGKSGKKKHKKHKKKSKKKKHKHDKDRDKKRAKKDKEIKEEHKDRSSKEKDRIDESRREKRKHSHRSRSRSRSRSRNKKYRRSRSRSRSPNRYRRAFNDLRYKLESREHYKDRQRPYDGPHSSRDVRSHRSRSPRKERTPVAEFDKAKLLEIAKANVYAQQKAGLIPLEYQLPPPTKEEILVQKSGGKTIDELTRVCQKIAEKQLEIDSSDEEPINKPINSDDEEQGPFVHHPFQVKSHPLPTIVMNIKVCCDTTCFVQDFLYNVP</sequence>
<feature type="compositionally biased region" description="Basic and acidic residues" evidence="1">
    <location>
        <begin position="71"/>
        <end position="86"/>
    </location>
</feature>
<evidence type="ECO:0000313" key="2">
    <source>
        <dbReference type="Proteomes" id="UP000694865"/>
    </source>
</evidence>
<feature type="compositionally biased region" description="Basic residues" evidence="1">
    <location>
        <begin position="264"/>
        <end position="300"/>
    </location>
</feature>
<dbReference type="PANTHER" id="PTHR46528">
    <property type="entry name" value="PROTEIN SON"/>
    <property type="match status" value="1"/>
</dbReference>
<feature type="compositionally biased region" description="Basic and acidic residues" evidence="1">
    <location>
        <begin position="96"/>
        <end position="115"/>
    </location>
</feature>
<proteinExistence type="predicted"/>
<accession>A0ABM0MPX5</accession>
<name>A0ABM0MPX5_SACKO</name>
<evidence type="ECO:0000256" key="1">
    <source>
        <dbReference type="SAM" id="MobiDB-lite"/>
    </source>
</evidence>
<feature type="compositionally biased region" description="Basic and acidic residues" evidence="1">
    <location>
        <begin position="184"/>
        <end position="209"/>
    </location>
</feature>
<feature type="compositionally biased region" description="Basic and acidic residues" evidence="1">
    <location>
        <begin position="17"/>
        <end position="55"/>
    </location>
</feature>
<dbReference type="InterPro" id="IPR032922">
    <property type="entry name" value="SON"/>
</dbReference>
<feature type="compositionally biased region" description="Basic and acidic residues" evidence="1">
    <location>
        <begin position="230"/>
        <end position="263"/>
    </location>
</feature>
<feature type="compositionally biased region" description="Basic residues" evidence="1">
    <location>
        <begin position="210"/>
        <end position="229"/>
    </location>
</feature>
<dbReference type="PANTHER" id="PTHR46528:SF1">
    <property type="entry name" value="PROTEIN SON"/>
    <property type="match status" value="1"/>
</dbReference>